<keyword evidence="2 5" id="KW-0378">Hydrolase</keyword>
<keyword evidence="10" id="KW-1185">Reference proteome</keyword>
<feature type="region of interest" description="Disordered" evidence="6">
    <location>
        <begin position="760"/>
        <end position="779"/>
    </location>
</feature>
<evidence type="ECO:0000256" key="4">
    <source>
        <dbReference type="PIRSR" id="PIRSR606823-2"/>
    </source>
</evidence>
<comment type="catalytic activity">
    <reaction evidence="5">
        <text>an N-acylsphing-4-enine + H2O = sphing-4-enine + a fatty acid</text>
        <dbReference type="Rhea" id="RHEA:20856"/>
        <dbReference type="ChEBI" id="CHEBI:15377"/>
        <dbReference type="ChEBI" id="CHEBI:28868"/>
        <dbReference type="ChEBI" id="CHEBI:52639"/>
        <dbReference type="ChEBI" id="CHEBI:57756"/>
        <dbReference type="EC" id="3.5.1.23"/>
    </reaction>
</comment>
<keyword evidence="5" id="KW-0746">Sphingolipid metabolism</keyword>
<organism evidence="9 10">
    <name type="scientific">Salinomyces thailandicus</name>
    <dbReference type="NCBI Taxonomy" id="706561"/>
    <lineage>
        <taxon>Eukaryota</taxon>
        <taxon>Fungi</taxon>
        <taxon>Dikarya</taxon>
        <taxon>Ascomycota</taxon>
        <taxon>Pezizomycotina</taxon>
        <taxon>Dothideomycetes</taxon>
        <taxon>Dothideomycetidae</taxon>
        <taxon>Mycosphaerellales</taxon>
        <taxon>Teratosphaeriaceae</taxon>
        <taxon>Salinomyces</taxon>
    </lineage>
</organism>
<dbReference type="GO" id="GO:0016020">
    <property type="term" value="C:membrane"/>
    <property type="evidence" value="ECO:0007669"/>
    <property type="project" value="GOC"/>
</dbReference>
<sequence>MARSPLLVAVAAGLLIVLSTIGLLQQYSPISLPWNRPQSLDPLLNAGRPLGESNDGHALGESNDGHPLGGSNDEHHPLHKLLAGNGTDYLLGVGKADITGPVVEINFMGYADTKQVGSGVRQRLYSRAFIIGDVEKPEDRFVYLVLDTQSGDTAVRHGILEALAGLGGEYSMYGQQNVAVTGTHSHSGPGAWLNYLLPQITSYGFHKPSYHAIVDGAVASITKAHKSLAVGRLSLGEAEVHDGNTNRSPYAYLANPGEERARYEHNVDKTMTVLRFTHVSPNVPAKDVGILTWFPVHGTSMYGNNTLVTGDNKGVAAWLFEKSMTTNDSDDGNDDGFVAGFSQANVGDTSPNVQGAYCEFGDFAGEQCDFKTSLCGNKSQPCHGRGPYWGRHDAGAASTFEIGRRQHEAARQLWKTEGAWKPVTGQIVRSSHRFVDLSTYSFTLPNGTEVSTCPAALGYSFAAGTTDGPGAFDFKQAQPGDPHANPLWSSIGNRIHIPNDTQKACHGEKVILLDVGESSSPYAWSPNIIDIQLQRVGNLFIILAPGEATTMTGRRWKAALQQTASNDGSSSTQQPTVVLGGPANTYAHYIATPEEYSIQRYEGASTLFGPHTLPAYLDLTLSALPSLSPSRPQTPANLTLGPNPPIQVNQSYTFITPVIVDRPPLFKAFGALKSDVHASYKPGDTVSAKFVAANPRNNLRLGATFAAVEKFDYAALGWRRVRDDGDWGLVFEWRRTSTVAGTSEVRISWETGWETGDWRREEEEVRGEDGSDDDEEGHGELLAVRRRGEGLRGLYRLRYFGDAKGFGGGITAFEGVSGEFRIE</sequence>
<evidence type="ECO:0000259" key="8">
    <source>
        <dbReference type="Pfam" id="PF17048"/>
    </source>
</evidence>
<dbReference type="Proteomes" id="UP000308549">
    <property type="component" value="Unassembled WGS sequence"/>
</dbReference>
<comment type="cofactor">
    <cofactor evidence="4">
        <name>Zn(2+)</name>
        <dbReference type="ChEBI" id="CHEBI:29105"/>
    </cofactor>
    <text evidence="4">Binds 1 zinc ion per subunit.</text>
</comment>
<evidence type="ECO:0000256" key="1">
    <source>
        <dbReference type="ARBA" id="ARBA00009835"/>
    </source>
</evidence>
<evidence type="ECO:0000256" key="3">
    <source>
        <dbReference type="PIRSR" id="PIRSR606823-1"/>
    </source>
</evidence>
<dbReference type="GO" id="GO:0046872">
    <property type="term" value="F:metal ion binding"/>
    <property type="evidence" value="ECO:0007669"/>
    <property type="project" value="UniProtKB-KW"/>
</dbReference>
<dbReference type="GO" id="GO:0046512">
    <property type="term" value="P:sphingosine biosynthetic process"/>
    <property type="evidence" value="ECO:0007669"/>
    <property type="project" value="TreeGrafter"/>
</dbReference>
<feature type="binding site" evidence="4">
    <location>
        <position position="547"/>
    </location>
    <ligand>
        <name>Zn(2+)</name>
        <dbReference type="ChEBI" id="CHEBI:29105"/>
    </ligand>
</feature>
<dbReference type="InterPro" id="IPR006823">
    <property type="entry name" value="Ceramidase_alk"/>
</dbReference>
<comment type="caution">
    <text evidence="9">The sequence shown here is derived from an EMBL/GenBank/DDBJ whole genome shotgun (WGS) entry which is preliminary data.</text>
</comment>
<feature type="domain" description="Neutral/alkaline non-lysosomal ceramidase N-terminal" evidence="7">
    <location>
        <begin position="89"/>
        <end position="617"/>
    </location>
</feature>
<feature type="binding site" evidence="4">
    <location>
        <position position="184"/>
    </location>
    <ligand>
        <name>Zn(2+)</name>
        <dbReference type="ChEBI" id="CHEBI:29105"/>
    </ligand>
</feature>
<dbReference type="OrthoDB" id="191371at2759"/>
<evidence type="ECO:0000259" key="7">
    <source>
        <dbReference type="Pfam" id="PF04734"/>
    </source>
</evidence>
<proteinExistence type="inferred from homology"/>
<dbReference type="InterPro" id="IPR031331">
    <property type="entry name" value="NEUT/ALK_ceramidase_C"/>
</dbReference>
<protein>
    <recommendedName>
        <fullName evidence="5">Neutral ceramidase</fullName>
        <ecNumber evidence="5">3.5.1.23</ecNumber>
    </recommendedName>
</protein>
<feature type="region of interest" description="Disordered" evidence="6">
    <location>
        <begin position="43"/>
        <end position="77"/>
    </location>
</feature>
<feature type="binding site" evidence="4">
    <location>
        <position position="297"/>
    </location>
    <ligand>
        <name>Zn(2+)</name>
        <dbReference type="ChEBI" id="CHEBI:29105"/>
    </ligand>
</feature>
<dbReference type="PANTHER" id="PTHR12670">
    <property type="entry name" value="CERAMIDASE"/>
    <property type="match status" value="1"/>
</dbReference>
<reference evidence="9 10" key="1">
    <citation type="submission" date="2017-03" db="EMBL/GenBank/DDBJ databases">
        <title>Genomes of endolithic fungi from Antarctica.</title>
        <authorList>
            <person name="Coleine C."/>
            <person name="Masonjones S."/>
            <person name="Stajich J.E."/>
        </authorList>
    </citation>
    <scope>NUCLEOTIDE SEQUENCE [LARGE SCALE GENOMIC DNA]</scope>
    <source>
        <strain evidence="9 10">CCFEE 6315</strain>
    </source>
</reference>
<evidence type="ECO:0000313" key="10">
    <source>
        <dbReference type="Proteomes" id="UP000308549"/>
    </source>
</evidence>
<dbReference type="EMBL" id="NAJL01000010">
    <property type="protein sequence ID" value="TKA30740.1"/>
    <property type="molecule type" value="Genomic_DNA"/>
</dbReference>
<dbReference type="GO" id="GO:0046514">
    <property type="term" value="P:ceramide catabolic process"/>
    <property type="evidence" value="ECO:0007669"/>
    <property type="project" value="InterPro"/>
</dbReference>
<feature type="active site" description="Nucleophile" evidence="3">
    <location>
        <position position="350"/>
    </location>
</feature>
<evidence type="ECO:0000313" key="9">
    <source>
        <dbReference type="EMBL" id="TKA30740.1"/>
    </source>
</evidence>
<dbReference type="AlphaFoldDB" id="A0A4U0U6C7"/>
<accession>A0A4U0U6C7</accession>
<dbReference type="InterPro" id="IPR038445">
    <property type="entry name" value="NCDase_C_sf"/>
</dbReference>
<name>A0A4U0U6C7_9PEZI</name>
<dbReference type="PANTHER" id="PTHR12670:SF1">
    <property type="entry name" value="NEUTRAL CERAMIDASE"/>
    <property type="match status" value="1"/>
</dbReference>
<evidence type="ECO:0000256" key="2">
    <source>
        <dbReference type="ARBA" id="ARBA00022801"/>
    </source>
</evidence>
<dbReference type="InterPro" id="IPR031329">
    <property type="entry name" value="NEUT/ALK_ceramidase_N"/>
</dbReference>
<keyword evidence="4" id="KW-0479">Metal-binding</keyword>
<dbReference type="Gene3D" id="2.60.40.2300">
    <property type="entry name" value="Neutral/alkaline non-lysosomal ceramidase, C-terminal domain"/>
    <property type="match status" value="1"/>
</dbReference>
<gene>
    <name evidence="9" type="ORF">B0A50_02460</name>
</gene>
<keyword evidence="5" id="KW-0443">Lipid metabolism</keyword>
<dbReference type="EC" id="3.5.1.23" evidence="5"/>
<dbReference type="GO" id="GO:0017040">
    <property type="term" value="F:N-acylsphingosine amidohydrolase activity"/>
    <property type="evidence" value="ECO:0007669"/>
    <property type="project" value="UniProtKB-UniRule"/>
</dbReference>
<feature type="domain" description="Neutral/alkaline non-lysosomal ceramidase C-terminal" evidence="8">
    <location>
        <begin position="630"/>
        <end position="752"/>
    </location>
</feature>
<dbReference type="GO" id="GO:0005576">
    <property type="term" value="C:extracellular region"/>
    <property type="evidence" value="ECO:0007669"/>
    <property type="project" value="TreeGrafter"/>
</dbReference>
<keyword evidence="4" id="KW-0862">Zinc</keyword>
<evidence type="ECO:0000256" key="5">
    <source>
        <dbReference type="RuleBase" id="RU366019"/>
    </source>
</evidence>
<dbReference type="Pfam" id="PF04734">
    <property type="entry name" value="Ceramidase_alk"/>
    <property type="match status" value="1"/>
</dbReference>
<feature type="binding site" evidence="4">
    <location>
        <position position="589"/>
    </location>
    <ligand>
        <name>Zn(2+)</name>
        <dbReference type="ChEBI" id="CHEBI:29105"/>
    </ligand>
</feature>
<dbReference type="GO" id="GO:0042759">
    <property type="term" value="P:long-chain fatty acid biosynthetic process"/>
    <property type="evidence" value="ECO:0007669"/>
    <property type="project" value="TreeGrafter"/>
</dbReference>
<comment type="similarity">
    <text evidence="1 5">Belongs to the neutral ceramidase family.</text>
</comment>
<dbReference type="Pfam" id="PF17048">
    <property type="entry name" value="Ceramidse_alk_C"/>
    <property type="match status" value="1"/>
</dbReference>
<feature type="compositionally biased region" description="Basic and acidic residues" evidence="6">
    <location>
        <begin position="760"/>
        <end position="769"/>
    </location>
</feature>
<evidence type="ECO:0000256" key="6">
    <source>
        <dbReference type="SAM" id="MobiDB-lite"/>
    </source>
</evidence>